<dbReference type="InterPro" id="IPR005152">
    <property type="entry name" value="Lipase_secreted"/>
</dbReference>
<evidence type="ECO:0000313" key="3">
    <source>
        <dbReference type="Proteomes" id="UP000054600"/>
    </source>
</evidence>
<dbReference type="PIRSF" id="PIRSF029171">
    <property type="entry name" value="Esterase_LipA"/>
    <property type="match status" value="1"/>
</dbReference>
<feature type="signal peptide" evidence="1">
    <location>
        <begin position="1"/>
        <end position="21"/>
    </location>
</feature>
<dbReference type="GO" id="GO:0016042">
    <property type="term" value="P:lipid catabolic process"/>
    <property type="evidence" value="ECO:0007669"/>
    <property type="project" value="InterPro"/>
</dbReference>
<dbReference type="STRING" id="1122169.Lsha_1331"/>
<dbReference type="Gene3D" id="3.40.50.1820">
    <property type="entry name" value="alpha/beta hydrolase"/>
    <property type="match status" value="2"/>
</dbReference>
<dbReference type="EMBL" id="LNYW01000040">
    <property type="protein sequence ID" value="KTD60920.1"/>
    <property type="molecule type" value="Genomic_DNA"/>
</dbReference>
<dbReference type="SUPFAM" id="SSF53474">
    <property type="entry name" value="alpha/beta-Hydrolases"/>
    <property type="match status" value="1"/>
</dbReference>
<dbReference type="PANTHER" id="PTHR34853">
    <property type="match status" value="1"/>
</dbReference>
<dbReference type="PATRIC" id="fig|1122169.6.peg.1532"/>
<comment type="caution">
    <text evidence="2">The sequence shown here is derived from an EMBL/GenBank/DDBJ whole genome shotgun (WGS) entry which is preliminary data.</text>
</comment>
<reference evidence="2 3" key="1">
    <citation type="submission" date="2015-11" db="EMBL/GenBank/DDBJ databases">
        <title>Genomic analysis of 38 Legionella species identifies large and diverse effector repertoires.</title>
        <authorList>
            <person name="Burstein D."/>
            <person name="Amaro F."/>
            <person name="Zusman T."/>
            <person name="Lifshitz Z."/>
            <person name="Cohen O."/>
            <person name="Gilbert J.A."/>
            <person name="Pupko T."/>
            <person name="Shuman H.A."/>
            <person name="Segal G."/>
        </authorList>
    </citation>
    <scope>NUCLEOTIDE SEQUENCE [LARGE SCALE GENOMIC DNA]</scope>
    <source>
        <strain evidence="2 3">ATCC 49655</strain>
    </source>
</reference>
<gene>
    <name evidence="2" type="ORF">Lsha_1331</name>
</gene>
<accession>A0A0W0YVP1</accession>
<dbReference type="Pfam" id="PF03583">
    <property type="entry name" value="LIP"/>
    <property type="match status" value="1"/>
</dbReference>
<sequence length="438" mass="47341">MRRSGKLLFGFFFLLSGLLHATPDFGPVDMGEFYSSLPDVPADAKLGSVIKSEPIATTVSGAKAWKIAYVSSDVNGNKTIATGIVVTPLSQSEATKDRPVMAWAHGTTGTAQTCGPSQILNPAQPLNQYFMMNGNSWTDFGLPAMDAFIKAGYVIVATDYQGLGGGGKHQYTVAATQAQDVINSIRAATQLKEAQAGNRAIVYGWSQGGGATLAVAGMQDYLTVKDSVNDQIKILGFVTMAPYDIAATFPDKINTEQEALAHLKSISDLFSANVFNFTHYAQNLWGMVAAFPELKLNDMLTDEGVEVVNQLMARKCMHGASDTLNFNYGTQYKTFLRPDIKNAFAWVKANLKGSVNPVPPLAPVIIYWGTNDTTVPPVMGELYFKQMCKMGGQVTRVKLPGNQNHFTTPATAEPLYVPWVADRFAGKPIDHVCAELDA</sequence>
<protein>
    <submittedName>
        <fullName evidence="2">Secretory lipase</fullName>
    </submittedName>
</protein>
<dbReference type="GO" id="GO:0004806">
    <property type="term" value="F:triacylglycerol lipase activity"/>
    <property type="evidence" value="ECO:0007669"/>
    <property type="project" value="InterPro"/>
</dbReference>
<organism evidence="2 3">
    <name type="scientific">Legionella shakespearei DSM 23087</name>
    <dbReference type="NCBI Taxonomy" id="1122169"/>
    <lineage>
        <taxon>Bacteria</taxon>
        <taxon>Pseudomonadati</taxon>
        <taxon>Pseudomonadota</taxon>
        <taxon>Gammaproteobacteria</taxon>
        <taxon>Legionellales</taxon>
        <taxon>Legionellaceae</taxon>
        <taxon>Legionella</taxon>
    </lineage>
</organism>
<keyword evidence="3" id="KW-1185">Reference proteome</keyword>
<evidence type="ECO:0000313" key="2">
    <source>
        <dbReference type="EMBL" id="KTD60920.1"/>
    </source>
</evidence>
<evidence type="ECO:0000256" key="1">
    <source>
        <dbReference type="SAM" id="SignalP"/>
    </source>
</evidence>
<dbReference type="PANTHER" id="PTHR34853:SF1">
    <property type="entry name" value="LIPASE 5"/>
    <property type="match status" value="1"/>
</dbReference>
<keyword evidence="1" id="KW-0732">Signal</keyword>
<proteinExistence type="predicted"/>
<feature type="chain" id="PRO_5006918009" evidence="1">
    <location>
        <begin position="22"/>
        <end position="438"/>
    </location>
</feature>
<name>A0A0W0YVP1_9GAMM</name>
<dbReference type="eggNOG" id="COG1506">
    <property type="taxonomic scope" value="Bacteria"/>
</dbReference>
<dbReference type="InterPro" id="IPR029058">
    <property type="entry name" value="AB_hydrolase_fold"/>
</dbReference>
<dbReference type="RefSeq" id="WP_018578702.1">
    <property type="nucleotide sequence ID" value="NZ_KB892437.1"/>
</dbReference>
<dbReference type="Proteomes" id="UP000054600">
    <property type="component" value="Unassembled WGS sequence"/>
</dbReference>
<dbReference type="AlphaFoldDB" id="A0A0W0YVP1"/>